<reference evidence="2 3" key="1">
    <citation type="submission" date="2019-05" db="EMBL/GenBank/DDBJ databases">
        <title>Hymenobacter edaphi sp. nov., isolated from abandoned arsenic-contaminated farmland soil.</title>
        <authorList>
            <person name="Nie L."/>
        </authorList>
    </citation>
    <scope>NUCLEOTIDE SEQUENCE [LARGE SCALE GENOMIC DNA]</scope>
    <source>
        <strain evidence="2 3">1-3-3-8</strain>
    </source>
</reference>
<keyword evidence="1" id="KW-0812">Transmembrane</keyword>
<name>A0A5R8WRH3_9BACT</name>
<dbReference type="RefSeq" id="WP_138077446.1">
    <property type="nucleotide sequence ID" value="NZ_VAJM01000004.1"/>
</dbReference>
<evidence type="ECO:0000313" key="2">
    <source>
        <dbReference type="EMBL" id="TLM93012.1"/>
    </source>
</evidence>
<accession>A0A5R8WRH3</accession>
<evidence type="ECO:0000256" key="1">
    <source>
        <dbReference type="SAM" id="Phobius"/>
    </source>
</evidence>
<proteinExistence type="predicted"/>
<dbReference type="AlphaFoldDB" id="A0A5R8WRH3"/>
<organism evidence="2 3">
    <name type="scientific">Hymenobacter jeollabukensis</name>
    <dbReference type="NCBI Taxonomy" id="2025313"/>
    <lineage>
        <taxon>Bacteria</taxon>
        <taxon>Pseudomonadati</taxon>
        <taxon>Bacteroidota</taxon>
        <taxon>Cytophagia</taxon>
        <taxon>Cytophagales</taxon>
        <taxon>Hymenobacteraceae</taxon>
        <taxon>Hymenobacter</taxon>
    </lineage>
</organism>
<protein>
    <submittedName>
        <fullName evidence="2">Uncharacterized protein</fullName>
    </submittedName>
</protein>
<feature type="transmembrane region" description="Helical" evidence="1">
    <location>
        <begin position="19"/>
        <end position="37"/>
    </location>
</feature>
<gene>
    <name evidence="2" type="ORF">FDY95_10260</name>
</gene>
<sequence length="82" mass="9336">MSFFDQGIIKREVKALPKVAGYSALTVAVYMLLQIVQHGHAPYTAYLPIFLWVTLLFTLTFFVLGCTYSLIRAALQRKKPQQ</sequence>
<dbReference type="EMBL" id="VAJM01000004">
    <property type="protein sequence ID" value="TLM93012.1"/>
    <property type="molecule type" value="Genomic_DNA"/>
</dbReference>
<keyword evidence="1" id="KW-1133">Transmembrane helix</keyword>
<dbReference type="Proteomes" id="UP000305517">
    <property type="component" value="Unassembled WGS sequence"/>
</dbReference>
<keyword evidence="3" id="KW-1185">Reference proteome</keyword>
<keyword evidence="1" id="KW-0472">Membrane</keyword>
<evidence type="ECO:0000313" key="3">
    <source>
        <dbReference type="Proteomes" id="UP000305517"/>
    </source>
</evidence>
<comment type="caution">
    <text evidence="2">The sequence shown here is derived from an EMBL/GenBank/DDBJ whole genome shotgun (WGS) entry which is preliminary data.</text>
</comment>
<feature type="transmembrane region" description="Helical" evidence="1">
    <location>
        <begin position="49"/>
        <end position="71"/>
    </location>
</feature>